<dbReference type="Proteomes" id="UP000054408">
    <property type="component" value="Unassembled WGS sequence"/>
</dbReference>
<protein>
    <submittedName>
        <fullName evidence="2">Uncharacterized protein</fullName>
    </submittedName>
</protein>
<sequence length="135" mass="13986">MATDPNHNSTTNSSSGSDNHMTGSSSRFNAVDEELTPEEIKAFCGTQPTGAWLLGATVGSIPLLALSTRVPAVRSALSKPARTLLIAAGALAGGYLAGNSAKTRCERNLRAKKRLHHAAVDNSDVLPDMGESPAS</sequence>
<proteinExistence type="predicted"/>
<feature type="compositionally biased region" description="Low complexity" evidence="1">
    <location>
        <begin position="1"/>
        <end position="20"/>
    </location>
</feature>
<evidence type="ECO:0000313" key="2">
    <source>
        <dbReference type="EMBL" id="KNC54516.1"/>
    </source>
</evidence>
<dbReference type="AlphaFoldDB" id="A0A0L0DR72"/>
<evidence type="ECO:0000256" key="1">
    <source>
        <dbReference type="SAM" id="MobiDB-lite"/>
    </source>
</evidence>
<name>A0A0L0DR72_THETB</name>
<feature type="region of interest" description="Disordered" evidence="1">
    <location>
        <begin position="1"/>
        <end position="32"/>
    </location>
</feature>
<dbReference type="EMBL" id="GL349491">
    <property type="protein sequence ID" value="KNC54516.1"/>
    <property type="molecule type" value="Genomic_DNA"/>
</dbReference>
<gene>
    <name evidence="2" type="ORF">AMSG_10360</name>
</gene>
<dbReference type="GeneID" id="25568599"/>
<keyword evidence="3" id="KW-1185">Reference proteome</keyword>
<evidence type="ECO:0000313" key="3">
    <source>
        <dbReference type="Proteomes" id="UP000054408"/>
    </source>
</evidence>
<dbReference type="RefSeq" id="XP_013753534.1">
    <property type="nucleotide sequence ID" value="XM_013898080.1"/>
</dbReference>
<organism evidence="2 3">
    <name type="scientific">Thecamonas trahens ATCC 50062</name>
    <dbReference type="NCBI Taxonomy" id="461836"/>
    <lineage>
        <taxon>Eukaryota</taxon>
        <taxon>Apusozoa</taxon>
        <taxon>Apusomonadida</taxon>
        <taxon>Apusomonadidae</taxon>
        <taxon>Thecamonas</taxon>
    </lineage>
</organism>
<accession>A0A0L0DR72</accession>
<reference evidence="2 3" key="1">
    <citation type="submission" date="2010-05" db="EMBL/GenBank/DDBJ databases">
        <title>The Genome Sequence of Thecamonas trahens ATCC 50062.</title>
        <authorList>
            <consortium name="The Broad Institute Genome Sequencing Platform"/>
            <person name="Russ C."/>
            <person name="Cuomo C."/>
            <person name="Shea T."/>
            <person name="Young S.K."/>
            <person name="Zeng Q."/>
            <person name="Koehrsen M."/>
            <person name="Haas B."/>
            <person name="Borodovsky M."/>
            <person name="Guigo R."/>
            <person name="Alvarado L."/>
            <person name="Berlin A."/>
            <person name="Bochicchio J."/>
            <person name="Borenstein D."/>
            <person name="Chapman S."/>
            <person name="Chen Z."/>
            <person name="Freedman E."/>
            <person name="Gellesch M."/>
            <person name="Goldberg J."/>
            <person name="Griggs A."/>
            <person name="Gujja S."/>
            <person name="Heilman E."/>
            <person name="Heiman D."/>
            <person name="Hepburn T."/>
            <person name="Howarth C."/>
            <person name="Jen D."/>
            <person name="Larson L."/>
            <person name="Mehta T."/>
            <person name="Park D."/>
            <person name="Pearson M."/>
            <person name="Roberts A."/>
            <person name="Saif S."/>
            <person name="Shenoy N."/>
            <person name="Sisk P."/>
            <person name="Stolte C."/>
            <person name="Sykes S."/>
            <person name="Thomson T."/>
            <person name="Walk T."/>
            <person name="White J."/>
            <person name="Yandava C."/>
            <person name="Burger G."/>
            <person name="Gray M.W."/>
            <person name="Holland P.W.H."/>
            <person name="King N."/>
            <person name="Lang F.B.F."/>
            <person name="Roger A.J."/>
            <person name="Ruiz-Trillo I."/>
            <person name="Lander E."/>
            <person name="Nusbaum C."/>
        </authorList>
    </citation>
    <scope>NUCLEOTIDE SEQUENCE [LARGE SCALE GENOMIC DNA]</scope>
    <source>
        <strain evidence="2 3">ATCC 50062</strain>
    </source>
</reference>